<dbReference type="AlphaFoldDB" id="A0A0F9AW78"/>
<feature type="non-terminal residue" evidence="1">
    <location>
        <position position="1"/>
    </location>
</feature>
<evidence type="ECO:0000313" key="1">
    <source>
        <dbReference type="EMBL" id="KKK76471.1"/>
    </source>
</evidence>
<comment type="caution">
    <text evidence="1">The sequence shown here is derived from an EMBL/GenBank/DDBJ whole genome shotgun (WGS) entry which is preliminary data.</text>
</comment>
<accession>A0A0F9AW78</accession>
<name>A0A0F9AW78_9ZZZZ</name>
<gene>
    <name evidence="1" type="ORF">LCGC14_2863300</name>
</gene>
<dbReference type="EMBL" id="LAZR01055390">
    <property type="protein sequence ID" value="KKK76471.1"/>
    <property type="molecule type" value="Genomic_DNA"/>
</dbReference>
<organism evidence="1">
    <name type="scientific">marine sediment metagenome</name>
    <dbReference type="NCBI Taxonomy" id="412755"/>
    <lineage>
        <taxon>unclassified sequences</taxon>
        <taxon>metagenomes</taxon>
        <taxon>ecological metagenomes</taxon>
    </lineage>
</organism>
<proteinExistence type="predicted"/>
<sequence>MISLVVVTNTVMTKHDIIVLIRRWYFNTSYSTVAYPTVDVNFNSVVFLYNGNIV</sequence>
<reference evidence="1" key="1">
    <citation type="journal article" date="2015" name="Nature">
        <title>Complex archaea that bridge the gap between prokaryotes and eukaryotes.</title>
        <authorList>
            <person name="Spang A."/>
            <person name="Saw J.H."/>
            <person name="Jorgensen S.L."/>
            <person name="Zaremba-Niedzwiedzka K."/>
            <person name="Martijn J."/>
            <person name="Lind A.E."/>
            <person name="van Eijk R."/>
            <person name="Schleper C."/>
            <person name="Guy L."/>
            <person name="Ettema T.J."/>
        </authorList>
    </citation>
    <scope>NUCLEOTIDE SEQUENCE</scope>
</reference>
<protein>
    <submittedName>
        <fullName evidence="1">Uncharacterized protein</fullName>
    </submittedName>
</protein>